<dbReference type="AlphaFoldDB" id="A0A919TYB1"/>
<sequence length="68" mass="7470">METSSVMRSVIRSVHVVTRSGSLGLGVWATSIFRPEAGYGRKGAASRSPIPGLFDARIYMVVIDMRRE</sequence>
<dbReference type="EMBL" id="BOMY01000055">
    <property type="protein sequence ID" value="GIF25999.1"/>
    <property type="molecule type" value="Genomic_DNA"/>
</dbReference>
<organism evidence="1 2">
    <name type="scientific">Paractinoplanes tereljensis</name>
    <dbReference type="NCBI Taxonomy" id="571912"/>
    <lineage>
        <taxon>Bacteria</taxon>
        <taxon>Bacillati</taxon>
        <taxon>Actinomycetota</taxon>
        <taxon>Actinomycetes</taxon>
        <taxon>Micromonosporales</taxon>
        <taxon>Micromonosporaceae</taxon>
        <taxon>Paractinoplanes</taxon>
    </lineage>
</organism>
<name>A0A919TYB1_9ACTN</name>
<comment type="caution">
    <text evidence="1">The sequence shown here is derived from an EMBL/GenBank/DDBJ whole genome shotgun (WGS) entry which is preliminary data.</text>
</comment>
<proteinExistence type="predicted"/>
<evidence type="ECO:0000313" key="1">
    <source>
        <dbReference type="EMBL" id="GIF25999.1"/>
    </source>
</evidence>
<evidence type="ECO:0000313" key="2">
    <source>
        <dbReference type="Proteomes" id="UP000623608"/>
    </source>
</evidence>
<reference evidence="1" key="1">
    <citation type="submission" date="2021-01" db="EMBL/GenBank/DDBJ databases">
        <title>Whole genome shotgun sequence of Actinoplanes tereljensis NBRC 105297.</title>
        <authorList>
            <person name="Komaki H."/>
            <person name="Tamura T."/>
        </authorList>
    </citation>
    <scope>NUCLEOTIDE SEQUENCE</scope>
    <source>
        <strain evidence="1">NBRC 105297</strain>
    </source>
</reference>
<gene>
    <name evidence="1" type="ORF">Ate02nite_87290</name>
</gene>
<accession>A0A919TYB1</accession>
<protein>
    <submittedName>
        <fullName evidence="1">Uncharacterized protein</fullName>
    </submittedName>
</protein>
<dbReference type="Proteomes" id="UP000623608">
    <property type="component" value="Unassembled WGS sequence"/>
</dbReference>
<keyword evidence="2" id="KW-1185">Reference proteome</keyword>